<protein>
    <recommendedName>
        <fullName evidence="5">Non-haem dioxygenase N-terminal domain-containing protein</fullName>
    </recommendedName>
</protein>
<accession>A0AAD3SWA0</accession>
<dbReference type="Proteomes" id="UP001279734">
    <property type="component" value="Unassembled WGS sequence"/>
</dbReference>
<keyword evidence="4" id="KW-0812">Transmembrane</keyword>
<dbReference type="InterPro" id="IPR027443">
    <property type="entry name" value="IPNS-like_sf"/>
</dbReference>
<feature type="domain" description="Non-haem dioxygenase N-terminal" evidence="5">
    <location>
        <begin position="68"/>
        <end position="162"/>
    </location>
</feature>
<keyword evidence="2" id="KW-0408">Iron</keyword>
<dbReference type="Gene3D" id="2.60.120.330">
    <property type="entry name" value="B-lactam Antibiotic, Isopenicillin N Synthase, Chain"/>
    <property type="match status" value="1"/>
</dbReference>
<keyword evidence="4" id="KW-0472">Membrane</keyword>
<evidence type="ECO:0000256" key="2">
    <source>
        <dbReference type="ARBA" id="ARBA00023004"/>
    </source>
</evidence>
<dbReference type="EMBL" id="BSYO01000018">
    <property type="protein sequence ID" value="GMH17687.1"/>
    <property type="molecule type" value="Genomic_DNA"/>
</dbReference>
<keyword evidence="1" id="KW-0479">Metal-binding</keyword>
<dbReference type="SUPFAM" id="SSF51197">
    <property type="entry name" value="Clavaminate synthase-like"/>
    <property type="match status" value="1"/>
</dbReference>
<feature type="region of interest" description="Disordered" evidence="3">
    <location>
        <begin position="1"/>
        <end position="32"/>
    </location>
</feature>
<dbReference type="Pfam" id="PF14226">
    <property type="entry name" value="DIOX_N"/>
    <property type="match status" value="1"/>
</dbReference>
<dbReference type="InterPro" id="IPR026992">
    <property type="entry name" value="DIOX_N"/>
</dbReference>
<gene>
    <name evidence="6" type="ORF">Nepgr_019528</name>
</gene>
<reference evidence="6" key="1">
    <citation type="submission" date="2023-05" db="EMBL/GenBank/DDBJ databases">
        <title>Nepenthes gracilis genome sequencing.</title>
        <authorList>
            <person name="Fukushima K."/>
        </authorList>
    </citation>
    <scope>NUCLEOTIDE SEQUENCE</scope>
    <source>
        <strain evidence="6">SING2019-196</strain>
    </source>
</reference>
<keyword evidence="7" id="KW-1185">Reference proteome</keyword>
<keyword evidence="4" id="KW-1133">Transmembrane helix</keyword>
<proteinExistence type="predicted"/>
<name>A0AAD3SWA0_NEPGR</name>
<dbReference type="PANTHER" id="PTHR34945:SF8">
    <property type="entry name" value="DOWNSTREAM TARGET OF AGL15-4"/>
    <property type="match status" value="1"/>
</dbReference>
<comment type="caution">
    <text evidence="6">The sequence shown here is derived from an EMBL/GenBank/DDBJ whole genome shotgun (WGS) entry which is preliminary data.</text>
</comment>
<dbReference type="AlphaFoldDB" id="A0AAD3SWA0"/>
<evidence type="ECO:0000256" key="3">
    <source>
        <dbReference type="SAM" id="MobiDB-lite"/>
    </source>
</evidence>
<feature type="transmembrane region" description="Helical" evidence="4">
    <location>
        <begin position="359"/>
        <end position="376"/>
    </location>
</feature>
<evidence type="ECO:0000256" key="4">
    <source>
        <dbReference type="SAM" id="Phobius"/>
    </source>
</evidence>
<evidence type="ECO:0000256" key="1">
    <source>
        <dbReference type="ARBA" id="ARBA00022723"/>
    </source>
</evidence>
<evidence type="ECO:0000313" key="7">
    <source>
        <dbReference type="Proteomes" id="UP001279734"/>
    </source>
</evidence>
<dbReference type="PANTHER" id="PTHR34945">
    <property type="entry name" value="2-OXOGLUTARATE (2OG) AND FE(II)-DEPENDENT OXYGENASE SUPERFAMILY PROTEIN"/>
    <property type="match status" value="1"/>
</dbReference>
<evidence type="ECO:0000259" key="5">
    <source>
        <dbReference type="Pfam" id="PF14226"/>
    </source>
</evidence>
<organism evidence="6 7">
    <name type="scientific">Nepenthes gracilis</name>
    <name type="common">Slender pitcher plant</name>
    <dbReference type="NCBI Taxonomy" id="150966"/>
    <lineage>
        <taxon>Eukaryota</taxon>
        <taxon>Viridiplantae</taxon>
        <taxon>Streptophyta</taxon>
        <taxon>Embryophyta</taxon>
        <taxon>Tracheophyta</taxon>
        <taxon>Spermatophyta</taxon>
        <taxon>Magnoliopsida</taxon>
        <taxon>eudicotyledons</taxon>
        <taxon>Gunneridae</taxon>
        <taxon>Pentapetalae</taxon>
        <taxon>Caryophyllales</taxon>
        <taxon>Nepenthaceae</taxon>
        <taxon>Nepenthes</taxon>
    </lineage>
</organism>
<sequence length="379" mass="42168">MATSPQTRQESIHLDFRAPPPSPVAASRRSSSVANDGALTEFLERTLRVPDLILPDRIFPQQKPIQDVPTIDFRSLYSPANDSAAKIIESFRGVGWFQLINHGVPCELIQSAEAEAAGIFQVSPEKKVGVLRSPEMPYGYDEVHGDDDGEEESGEEFVYGNEHDLNLKMEGIWPTGYSNFSDKMKNLSESIEKIAKDILCILQKDDPPHKCIGGANTIRGRQFSGSICRIYKHPHGTTVNGCINSLRYDIIQTMIRGSDFFYALSLYICDGSSEFHVYSKKNWVSFTPSQYAFIVTAGNQIQAWSGGQHKQVIGRPIYPGKGEDCISMAFLYSPPPPPPPITGSSQVNKEKIISLPQQAVFAVFLILACQLLLYMYKRP</sequence>
<evidence type="ECO:0000313" key="6">
    <source>
        <dbReference type="EMBL" id="GMH17687.1"/>
    </source>
</evidence>
<dbReference type="GO" id="GO:0046872">
    <property type="term" value="F:metal ion binding"/>
    <property type="evidence" value="ECO:0007669"/>
    <property type="project" value="UniProtKB-KW"/>
</dbReference>